<comment type="caution">
    <text evidence="1">The sequence shown here is derived from an EMBL/GenBank/DDBJ whole genome shotgun (WGS) entry which is preliminary data.</text>
</comment>
<reference evidence="1" key="1">
    <citation type="submission" date="2021-02" db="EMBL/GenBank/DDBJ databases">
        <authorList>
            <person name="Nowell W R."/>
        </authorList>
    </citation>
    <scope>NUCLEOTIDE SEQUENCE</scope>
    <source>
        <strain evidence="1">Ploen Becks lab</strain>
    </source>
</reference>
<protein>
    <submittedName>
        <fullName evidence="1">Uncharacterized protein</fullName>
    </submittedName>
</protein>
<proteinExistence type="predicted"/>
<name>A0A814P3I4_9BILA</name>
<gene>
    <name evidence="1" type="ORF">OXX778_LOCUS21197</name>
</gene>
<accession>A0A814P3I4</accession>
<keyword evidence="2" id="KW-1185">Reference proteome</keyword>
<evidence type="ECO:0000313" key="1">
    <source>
        <dbReference type="EMBL" id="CAF1101987.1"/>
    </source>
</evidence>
<sequence length="151" mass="17861">MKACRYNILHEWSVESLPTIILIDSLTNEKTTVENLNMKFFNDCSIIVNNDLVQAYKWNSLNKTIIHLKNDDYYYVSSSDKVDITKTDCKMFIQSTQEKKTGQLLIRWSTIYLACIESNITMMIGDLVEIMMKKKYWYCPNKCKYNTFFNN</sequence>
<dbReference type="Proteomes" id="UP000663879">
    <property type="component" value="Unassembled WGS sequence"/>
</dbReference>
<dbReference type="EMBL" id="CAJNOC010007612">
    <property type="protein sequence ID" value="CAF1101987.1"/>
    <property type="molecule type" value="Genomic_DNA"/>
</dbReference>
<dbReference type="OrthoDB" id="10180354at2759"/>
<organism evidence="1 2">
    <name type="scientific">Brachionus calyciflorus</name>
    <dbReference type="NCBI Taxonomy" id="104777"/>
    <lineage>
        <taxon>Eukaryota</taxon>
        <taxon>Metazoa</taxon>
        <taxon>Spiralia</taxon>
        <taxon>Gnathifera</taxon>
        <taxon>Rotifera</taxon>
        <taxon>Eurotatoria</taxon>
        <taxon>Monogononta</taxon>
        <taxon>Pseudotrocha</taxon>
        <taxon>Ploima</taxon>
        <taxon>Brachionidae</taxon>
        <taxon>Brachionus</taxon>
    </lineage>
</organism>
<evidence type="ECO:0000313" key="2">
    <source>
        <dbReference type="Proteomes" id="UP000663879"/>
    </source>
</evidence>
<dbReference type="AlphaFoldDB" id="A0A814P3I4"/>